<dbReference type="GO" id="GO:0003712">
    <property type="term" value="F:transcription coregulator activity"/>
    <property type="evidence" value="ECO:0007669"/>
    <property type="project" value="InterPro"/>
</dbReference>
<evidence type="ECO:0000256" key="8">
    <source>
        <dbReference type="RuleBase" id="RU364143"/>
    </source>
</evidence>
<gene>
    <name evidence="8" type="primary">MED6</name>
    <name evidence="9" type="ORF">SLOPH_2315</name>
</gene>
<reference evidence="10" key="1">
    <citation type="journal article" date="2013" name="PLoS Genet.">
        <title>The genome of Spraguea lophii and the basis of host-microsporidian interactions.</title>
        <authorList>
            <person name="Campbell S.E."/>
            <person name="Williams T.A."/>
            <person name="Yousuf A."/>
            <person name="Soanes D.M."/>
            <person name="Paszkiewicz K.H."/>
            <person name="Williams B.A.P."/>
        </authorList>
    </citation>
    <scope>NUCLEOTIDE SEQUENCE [LARGE SCALE GENOMIC DNA]</scope>
    <source>
        <strain evidence="10">42_110</strain>
    </source>
</reference>
<keyword evidence="4 8" id="KW-0805">Transcription regulation</keyword>
<dbReference type="HOGENOM" id="CLU_077754_5_0_1"/>
<organism evidence="9 10">
    <name type="scientific">Spraguea lophii (strain 42_110)</name>
    <name type="common">Microsporidian parasite</name>
    <dbReference type="NCBI Taxonomy" id="1358809"/>
    <lineage>
        <taxon>Eukaryota</taxon>
        <taxon>Fungi</taxon>
        <taxon>Fungi incertae sedis</taxon>
        <taxon>Microsporidia</taxon>
        <taxon>Spragueidae</taxon>
        <taxon>Spraguea</taxon>
    </lineage>
</organism>
<dbReference type="OMA" id="MENTCFR"/>
<dbReference type="InParanoid" id="S7XQF0"/>
<keyword evidence="6 8" id="KW-0539">Nucleus</keyword>
<dbReference type="Proteomes" id="UP000014978">
    <property type="component" value="Unassembled WGS sequence"/>
</dbReference>
<evidence type="ECO:0000256" key="5">
    <source>
        <dbReference type="ARBA" id="ARBA00023163"/>
    </source>
</evidence>
<keyword evidence="10" id="KW-1185">Reference proteome</keyword>
<dbReference type="EMBL" id="ATCN01000968">
    <property type="protein sequence ID" value="EPR78173.1"/>
    <property type="molecule type" value="Genomic_DNA"/>
</dbReference>
<dbReference type="OrthoDB" id="344220at2759"/>
<dbReference type="FunCoup" id="S7XQF0">
    <property type="interactions" value="224"/>
</dbReference>
<dbReference type="VEuPathDB" id="MicrosporidiaDB:SLOPH_2315"/>
<dbReference type="GO" id="GO:0016592">
    <property type="term" value="C:mediator complex"/>
    <property type="evidence" value="ECO:0007669"/>
    <property type="project" value="InterPro"/>
</dbReference>
<evidence type="ECO:0000256" key="1">
    <source>
        <dbReference type="ARBA" id="ARBA00004123"/>
    </source>
</evidence>
<accession>S7XQF0</accession>
<keyword evidence="5 8" id="KW-0804">Transcription</keyword>
<dbReference type="Gene3D" id="3.10.450.580">
    <property type="entry name" value="Mediator complex, subunit Med6"/>
    <property type="match status" value="1"/>
</dbReference>
<dbReference type="GO" id="GO:0006357">
    <property type="term" value="P:regulation of transcription by RNA polymerase II"/>
    <property type="evidence" value="ECO:0007669"/>
    <property type="project" value="InterPro"/>
</dbReference>
<comment type="caution">
    <text evidence="9">The sequence shown here is derived from an EMBL/GenBank/DDBJ whole genome shotgun (WGS) entry which is preliminary data.</text>
</comment>
<comment type="similarity">
    <text evidence="2 8">Belongs to the Mediator complex subunit 6 family.</text>
</comment>
<protein>
    <recommendedName>
        <fullName evidence="3 8">Mediator of RNA polymerase II transcription subunit 6</fullName>
    </recommendedName>
    <alternativeName>
        <fullName evidence="7 8">Mediator complex subunit 6</fullName>
    </alternativeName>
</protein>
<evidence type="ECO:0000256" key="7">
    <source>
        <dbReference type="ARBA" id="ARBA00031259"/>
    </source>
</evidence>
<keyword evidence="8" id="KW-0010">Activator</keyword>
<evidence type="ECO:0000313" key="10">
    <source>
        <dbReference type="Proteomes" id="UP000014978"/>
    </source>
</evidence>
<evidence type="ECO:0000256" key="2">
    <source>
        <dbReference type="ARBA" id="ARBA00007526"/>
    </source>
</evidence>
<dbReference type="AlphaFoldDB" id="S7XQF0"/>
<evidence type="ECO:0000313" key="9">
    <source>
        <dbReference type="EMBL" id="EPR78173.1"/>
    </source>
</evidence>
<dbReference type="STRING" id="1358809.S7XQF0"/>
<evidence type="ECO:0000256" key="6">
    <source>
        <dbReference type="ARBA" id="ARBA00023242"/>
    </source>
</evidence>
<dbReference type="Pfam" id="PF04934">
    <property type="entry name" value="Med6"/>
    <property type="match status" value="1"/>
</dbReference>
<comment type="subunit">
    <text evidence="8">Component of the Mediator complex.</text>
</comment>
<evidence type="ECO:0000256" key="4">
    <source>
        <dbReference type="ARBA" id="ARBA00023015"/>
    </source>
</evidence>
<comment type="function">
    <text evidence="8">Component of the Mediator complex, a coactivator involved in the regulated transcription of nearly all RNA polymerase II-dependent genes. Mediator functions as a bridge to convey information from gene-specific regulatory proteins to the basal RNA polymerase II transcription machinery. Mediator is recruited to promoters by direct interactions with regulatory proteins and serves as a scaffold for the assembly of a functional preinitiation complex with RNA polymerase II and the general transcription factors.</text>
</comment>
<dbReference type="PANTHER" id="PTHR13104">
    <property type="entry name" value="MED-6-RELATED"/>
    <property type="match status" value="1"/>
</dbReference>
<sequence length="173" mass="20767">MDNIEFFRNDNFLQSCPLLPINILEYFSTSPFYDNSCNNEMLKMQTQYQNGTKFLEDMVGLEYMLNYNDEENILFIIYKINRHSITDFTLLNIYYIIHGTIYVAPTDADIFKSRLSNFYFHLNEALDLYLERRTFNLFTGYEIKNDVQKEEDCAEDEIDRLSIQEFKKILKNK</sequence>
<proteinExistence type="inferred from homology"/>
<name>S7XQF0_SPRLO</name>
<comment type="subcellular location">
    <subcellularLocation>
        <location evidence="1 8">Nucleus</location>
    </subcellularLocation>
</comment>
<dbReference type="InterPro" id="IPR038566">
    <property type="entry name" value="Mediator_Med6_sf"/>
</dbReference>
<evidence type="ECO:0000256" key="3">
    <source>
        <dbReference type="ARBA" id="ARBA00020634"/>
    </source>
</evidence>
<dbReference type="InterPro" id="IPR007018">
    <property type="entry name" value="Mediator_Med6"/>
</dbReference>